<dbReference type="AlphaFoldDB" id="A0A7I8WDT5"/>
<reference evidence="2 3" key="1">
    <citation type="submission" date="2020-08" db="EMBL/GenBank/DDBJ databases">
        <authorList>
            <person name="Hejnol A."/>
        </authorList>
    </citation>
    <scope>NUCLEOTIDE SEQUENCE [LARGE SCALE GENOMIC DNA]</scope>
</reference>
<evidence type="ECO:0000313" key="2">
    <source>
        <dbReference type="EMBL" id="CAD5126345.1"/>
    </source>
</evidence>
<organism evidence="2 3">
    <name type="scientific">Dimorphilus gyrociliatus</name>
    <dbReference type="NCBI Taxonomy" id="2664684"/>
    <lineage>
        <taxon>Eukaryota</taxon>
        <taxon>Metazoa</taxon>
        <taxon>Spiralia</taxon>
        <taxon>Lophotrochozoa</taxon>
        <taxon>Annelida</taxon>
        <taxon>Polychaeta</taxon>
        <taxon>Polychaeta incertae sedis</taxon>
        <taxon>Dinophilidae</taxon>
        <taxon>Dimorphilus</taxon>
    </lineage>
</organism>
<name>A0A7I8WDT5_9ANNE</name>
<feature type="compositionally biased region" description="Acidic residues" evidence="1">
    <location>
        <begin position="258"/>
        <end position="276"/>
    </location>
</feature>
<comment type="caution">
    <text evidence="2">The sequence shown here is derived from an EMBL/GenBank/DDBJ whole genome shotgun (WGS) entry which is preliminary data.</text>
</comment>
<sequence length="294" mass="35033">MASNGLKWFMPENFGTLCKTRKLLREQLKYIYNIHYNVNTFKEFEDKDEKSFNFDQINLIGDVGVNDFKNMGINPFIKSFYKLEELKEQFKIDKINFYQNQLNLEMYPQLTQLINVVDEEKDFNEVLKSIRNLTIHENENKFSKLTKDKQDSLFQDLEQNLWDIFYKLKNDKTSDREEMEEESQEQNNNLVEDDDDVEYIEMEIGQTVGANGEEKEEEQVEEDEDSEDEDSEDEEEDTENEAEREDVEKKTIVYYDIGDSDDSDDSDSNDDEELEKDADFRMIIKREINNLTLN</sequence>
<gene>
    <name evidence="2" type="ORF">DGYR_LOCUS13593</name>
</gene>
<feature type="compositionally biased region" description="Acidic residues" evidence="1">
    <location>
        <begin position="191"/>
        <end position="201"/>
    </location>
</feature>
<evidence type="ECO:0000313" key="3">
    <source>
        <dbReference type="Proteomes" id="UP000549394"/>
    </source>
</evidence>
<evidence type="ECO:0000256" key="1">
    <source>
        <dbReference type="SAM" id="MobiDB-lite"/>
    </source>
</evidence>
<feature type="compositionally biased region" description="Acidic residues" evidence="1">
    <location>
        <begin position="214"/>
        <end position="245"/>
    </location>
</feature>
<dbReference type="Proteomes" id="UP000549394">
    <property type="component" value="Unassembled WGS sequence"/>
</dbReference>
<feature type="region of interest" description="Disordered" evidence="1">
    <location>
        <begin position="173"/>
        <end position="280"/>
    </location>
</feature>
<proteinExistence type="predicted"/>
<accession>A0A7I8WDT5</accession>
<dbReference type="EMBL" id="CAJFCJ010000044">
    <property type="protein sequence ID" value="CAD5126345.1"/>
    <property type="molecule type" value="Genomic_DNA"/>
</dbReference>
<protein>
    <submittedName>
        <fullName evidence="2">DgyrCDS14493</fullName>
    </submittedName>
</protein>
<keyword evidence="3" id="KW-1185">Reference proteome</keyword>